<dbReference type="EMBL" id="UINC01087898">
    <property type="protein sequence ID" value="SVC37660.1"/>
    <property type="molecule type" value="Genomic_DNA"/>
</dbReference>
<evidence type="ECO:0000313" key="3">
    <source>
        <dbReference type="EMBL" id="SVC37660.1"/>
    </source>
</evidence>
<name>A0A382ZBZ1_9ZZZZ</name>
<feature type="non-terminal residue" evidence="6">
    <location>
        <position position="29"/>
    </location>
</feature>
<evidence type="ECO:0000313" key="1">
    <source>
        <dbReference type="EMBL" id="SVC08147.1"/>
    </source>
</evidence>
<gene>
    <name evidence="1" type="ORF">METZ01_LOCUS261001</name>
    <name evidence="2" type="ORF">METZ01_LOCUS261250</name>
    <name evidence="3" type="ORF">METZ01_LOCUS290514</name>
    <name evidence="4" type="ORF">METZ01_LOCUS377624</name>
    <name evidence="5" type="ORF">METZ01_LOCUS430613</name>
    <name evidence="6" type="ORF">METZ01_LOCUS445867</name>
</gene>
<dbReference type="EMBL" id="UINC01172607">
    <property type="protein sequence ID" value="SVD77759.1"/>
    <property type="molecule type" value="Genomic_DNA"/>
</dbReference>
<protein>
    <submittedName>
        <fullName evidence="6">Uncharacterized protein</fullName>
    </submittedName>
</protein>
<sequence>MVAILLSSSLYTVKETQVALKLRLGEIVS</sequence>
<evidence type="ECO:0000313" key="5">
    <source>
        <dbReference type="EMBL" id="SVD77759.1"/>
    </source>
</evidence>
<dbReference type="EMBL" id="UINC01072481">
    <property type="protein sequence ID" value="SVC08147.1"/>
    <property type="molecule type" value="Genomic_DNA"/>
</dbReference>
<accession>A0A382ZBZ1</accession>
<dbReference type="EMBL" id="UINC01072624">
    <property type="protein sequence ID" value="SVC08396.1"/>
    <property type="molecule type" value="Genomic_DNA"/>
</dbReference>
<evidence type="ECO:0000313" key="2">
    <source>
        <dbReference type="EMBL" id="SVC08396.1"/>
    </source>
</evidence>
<evidence type="ECO:0000313" key="4">
    <source>
        <dbReference type="EMBL" id="SVD24770.1"/>
    </source>
</evidence>
<reference evidence="6" key="1">
    <citation type="submission" date="2018-05" db="EMBL/GenBank/DDBJ databases">
        <authorList>
            <person name="Lanie J.A."/>
            <person name="Ng W.-L."/>
            <person name="Kazmierczak K.M."/>
            <person name="Andrzejewski T.M."/>
            <person name="Davidsen T.M."/>
            <person name="Wayne K.J."/>
            <person name="Tettelin H."/>
            <person name="Glass J.I."/>
            <person name="Rusch D."/>
            <person name="Podicherti R."/>
            <person name="Tsui H.-C.T."/>
            <person name="Winkler M.E."/>
        </authorList>
    </citation>
    <scope>NUCLEOTIDE SEQUENCE</scope>
</reference>
<dbReference type="EMBL" id="UINC01182673">
    <property type="protein sequence ID" value="SVD93013.1"/>
    <property type="molecule type" value="Genomic_DNA"/>
</dbReference>
<dbReference type="AlphaFoldDB" id="A0A382ZBZ1"/>
<evidence type="ECO:0000313" key="6">
    <source>
        <dbReference type="EMBL" id="SVD93013.1"/>
    </source>
</evidence>
<proteinExistence type="predicted"/>
<organism evidence="6">
    <name type="scientific">marine metagenome</name>
    <dbReference type="NCBI Taxonomy" id="408172"/>
    <lineage>
        <taxon>unclassified sequences</taxon>
        <taxon>metagenomes</taxon>
        <taxon>ecological metagenomes</taxon>
    </lineage>
</organism>
<dbReference type="EMBL" id="UINC01138676">
    <property type="protein sequence ID" value="SVD24770.1"/>
    <property type="molecule type" value="Genomic_DNA"/>
</dbReference>